<feature type="transmembrane region" description="Helical" evidence="1">
    <location>
        <begin position="106"/>
        <end position="125"/>
    </location>
</feature>
<dbReference type="STRING" id="437022.CC99x_00120"/>
<reference evidence="3" key="3">
    <citation type="submission" date="2021-06" db="EMBL/GenBank/DDBJ databases">
        <title>Genomic Description and Analysis of Intracellular Bacteria, Candidatus Berkiella cookevillensis and Candidatus Berkiella aquae.</title>
        <authorList>
            <person name="Kidane D.T."/>
            <person name="Mehari Y.T."/>
            <person name="Rice F.C."/>
            <person name="Arivett B.A."/>
            <person name="Farone A.L."/>
            <person name="Berk S.G."/>
            <person name="Farone M.B."/>
        </authorList>
    </citation>
    <scope>NUCLEOTIDE SEQUENCE</scope>
    <source>
        <strain evidence="3">CC99</strain>
    </source>
</reference>
<feature type="transmembrane region" description="Helical" evidence="1">
    <location>
        <begin position="161"/>
        <end position="180"/>
    </location>
</feature>
<protein>
    <submittedName>
        <fullName evidence="3">DUF2157 domain-containing protein</fullName>
    </submittedName>
</protein>
<feature type="transmembrane region" description="Helical" evidence="1">
    <location>
        <begin position="233"/>
        <end position="251"/>
    </location>
</feature>
<dbReference type="AlphaFoldDB" id="A0A0Q9YH15"/>
<dbReference type="EMBL" id="LKHV02000001">
    <property type="protein sequence ID" value="MCS5708520.1"/>
    <property type="molecule type" value="Genomic_DNA"/>
</dbReference>
<dbReference type="RefSeq" id="WP_057622575.1">
    <property type="nucleotide sequence ID" value="NZ_LKHV02000001.1"/>
</dbReference>
<feature type="transmembrane region" description="Helical" evidence="1">
    <location>
        <begin position="75"/>
        <end position="94"/>
    </location>
</feature>
<name>A0A0Q9YH15_9GAMM</name>
<keyword evidence="1" id="KW-0812">Transmembrane</keyword>
<feature type="transmembrane region" description="Helical" evidence="1">
    <location>
        <begin position="186"/>
        <end position="203"/>
    </location>
</feature>
<keyword evidence="1" id="KW-0472">Membrane</keyword>
<evidence type="ECO:0000256" key="1">
    <source>
        <dbReference type="SAM" id="Phobius"/>
    </source>
</evidence>
<accession>A0A0Q9YH15</accession>
<feature type="transmembrane region" description="Helical" evidence="1">
    <location>
        <begin position="258"/>
        <end position="278"/>
    </location>
</feature>
<feature type="transmembrane region" description="Helical" evidence="1">
    <location>
        <begin position="48"/>
        <end position="69"/>
    </location>
</feature>
<evidence type="ECO:0000313" key="4">
    <source>
        <dbReference type="Proteomes" id="UP000051494"/>
    </source>
</evidence>
<feature type="transmembrane region" description="Helical" evidence="1">
    <location>
        <begin position="284"/>
        <end position="303"/>
    </location>
</feature>
<evidence type="ECO:0000313" key="3">
    <source>
        <dbReference type="EMBL" id="MCS5708520.1"/>
    </source>
</evidence>
<feature type="transmembrane region" description="Helical" evidence="1">
    <location>
        <begin position="137"/>
        <end position="156"/>
    </location>
</feature>
<reference evidence="3" key="2">
    <citation type="journal article" date="2016" name="Genome Announc.">
        <title>Draft Genome Sequences of Two Novel Amoeba-Resistant Intranuclear Bacteria, 'Candidatus Berkiella cookevillensis' and 'Candidatus Berkiella aquae'.</title>
        <authorList>
            <person name="Mehari Y.T."/>
            <person name="Arivett B.A."/>
            <person name="Farone A.L."/>
            <person name="Gunderson J.H."/>
            <person name="Farone M.B."/>
        </authorList>
    </citation>
    <scope>NUCLEOTIDE SEQUENCE</scope>
    <source>
        <strain evidence="3">CC99</strain>
    </source>
</reference>
<reference evidence="2" key="1">
    <citation type="submission" date="2015-09" db="EMBL/GenBank/DDBJ databases">
        <title>Draft Genome Sequences of Two Novel Amoeba-resistant Intranuclear Bacteria, Candidatus Berkiella cookevillensis and Candidatus Berkiella aquae.</title>
        <authorList>
            <person name="Mehari Y.T."/>
            <person name="Arivett B.A."/>
            <person name="Farone A.L."/>
            <person name="Gunderson J.H."/>
            <person name="Farone M.B."/>
        </authorList>
    </citation>
    <scope>NUCLEOTIDE SEQUENCE [LARGE SCALE GENOMIC DNA]</scope>
    <source>
        <strain evidence="2">CC99</strain>
    </source>
</reference>
<organism evidence="2">
    <name type="scientific">Candidatus Berkiella cookevillensis</name>
    <dbReference type="NCBI Taxonomy" id="437022"/>
    <lineage>
        <taxon>Bacteria</taxon>
        <taxon>Pseudomonadati</taxon>
        <taxon>Pseudomonadota</taxon>
        <taxon>Gammaproteobacteria</taxon>
        <taxon>Candidatus Berkiellales</taxon>
        <taxon>Candidatus Berkiellaceae</taxon>
        <taxon>Candidatus Berkiella</taxon>
    </lineage>
</organism>
<evidence type="ECO:0000313" key="2">
    <source>
        <dbReference type="EMBL" id="KRG19899.1"/>
    </source>
</evidence>
<comment type="caution">
    <text evidence="2">The sequence shown here is derived from an EMBL/GenBank/DDBJ whole genome shotgun (WGS) entry which is preliminary data.</text>
</comment>
<feature type="transmembrane region" description="Helical" evidence="1">
    <location>
        <begin position="210"/>
        <end position="227"/>
    </location>
</feature>
<proteinExistence type="predicted"/>
<keyword evidence="1" id="KW-1133">Transmembrane helix</keyword>
<dbReference type="EMBL" id="LKHV01000001">
    <property type="protein sequence ID" value="KRG19899.1"/>
    <property type="molecule type" value="Genomic_DNA"/>
</dbReference>
<keyword evidence="4" id="KW-1185">Reference proteome</keyword>
<sequence length="309" mass="34600">MDKKKALQEIQNITLTNELSAQEVYDFLIADKSSVTAAEAKSTLLTRVLAYLGGVFLLGGIIAYTSMFWENMSPFFRVFIALGSGFALFLMAILSESNKNLTKLITPIHILAILLQGAGLLIFLSEYYEPSGRWQEPMLFVSGVLLLQQLFTFFAIKRTVLLFNAIACCFFVLGSIFNIIHIDENIAFSLIGIGYVAASFYLDKTEFNKITPFWYFVGSCCALIALFDLLEEQNIDVLFLLPSCFLVYLSTLAHSRTLLFVSIVSIFLFLGYFTFTYFADSIGWPLSLIIMGLVLFALSSVGFKLSKKL</sequence>
<dbReference type="Proteomes" id="UP000051494">
    <property type="component" value="Unassembled WGS sequence"/>
</dbReference>
<gene>
    <name evidence="2" type="ORF">CC99x_00120</name>
    <name evidence="3" type="ORF">CC99x_006315</name>
</gene>